<evidence type="ECO:0000313" key="4">
    <source>
        <dbReference type="EMBL" id="QXH53957.1"/>
    </source>
</evidence>
<accession>A0ABX8ND05</accession>
<reference evidence="4" key="1">
    <citation type="journal article" date="2021" name="Microorganisms">
        <title>The Ever-Expanding Pseudomonas Genus: Description of 43 New Species and Partition of the Pseudomonas putida Group.</title>
        <authorList>
            <person name="Girard L."/>
            <person name="Lood C."/>
            <person name="Hofte M."/>
            <person name="Vandamme P."/>
            <person name="Rokni-Zadeh H."/>
            <person name="van Noort V."/>
            <person name="Lavigne R."/>
            <person name="De Mot R."/>
        </authorList>
    </citation>
    <scope>NUCLEOTIDE SEQUENCE</scope>
    <source>
        <strain evidence="4">COW40</strain>
    </source>
</reference>
<dbReference type="CDD" id="cd04301">
    <property type="entry name" value="NAT_SF"/>
    <property type="match status" value="1"/>
</dbReference>
<protein>
    <submittedName>
        <fullName evidence="4">GNAT family N-acetyltransferase</fullName>
    </submittedName>
</protein>
<keyword evidence="1" id="KW-0808">Transferase</keyword>
<sequence>MPIRPSLAHDLKLLPAIERSAAQAFRQYPGLAWLADSEVMDETAHAGFMANAGSWVAVNGQDRPQGFICVSVQGKALHVHELSVCSEAQGQGLGRQLLQQVLAIAEDRGLKSVTLTTFAEVPWNAPFYARLGFEVLSSEALDGRLRQVLAEERVHGLKGRCAMRRVVGES</sequence>
<evidence type="ECO:0000259" key="3">
    <source>
        <dbReference type="PROSITE" id="PS51186"/>
    </source>
</evidence>
<dbReference type="Pfam" id="PF00583">
    <property type="entry name" value="Acetyltransf_1"/>
    <property type="match status" value="1"/>
</dbReference>
<evidence type="ECO:0000313" key="5">
    <source>
        <dbReference type="Proteomes" id="UP001046350"/>
    </source>
</evidence>
<dbReference type="InterPro" id="IPR000182">
    <property type="entry name" value="GNAT_dom"/>
</dbReference>
<dbReference type="RefSeq" id="WP_217843351.1">
    <property type="nucleotide sequence ID" value="NZ_CP077076.1"/>
</dbReference>
<proteinExistence type="predicted"/>
<dbReference type="PROSITE" id="PS51186">
    <property type="entry name" value="GNAT"/>
    <property type="match status" value="1"/>
</dbReference>
<dbReference type="Proteomes" id="UP001046350">
    <property type="component" value="Chromosome"/>
</dbReference>
<evidence type="ECO:0000256" key="1">
    <source>
        <dbReference type="ARBA" id="ARBA00022679"/>
    </source>
</evidence>
<dbReference type="EMBL" id="CP077076">
    <property type="protein sequence ID" value="QXH53957.1"/>
    <property type="molecule type" value="Genomic_DNA"/>
</dbReference>
<keyword evidence="2" id="KW-0012">Acyltransferase</keyword>
<dbReference type="PANTHER" id="PTHR43800:SF1">
    <property type="entry name" value="PEPTIDYL-LYSINE N-ACETYLTRANSFERASE YJAB"/>
    <property type="match status" value="1"/>
</dbReference>
<organism evidence="4 5">
    <name type="scientific">Pseudomonas fakonensis</name>
    <dbReference type="NCBI Taxonomy" id="2842355"/>
    <lineage>
        <taxon>Bacteria</taxon>
        <taxon>Pseudomonadati</taxon>
        <taxon>Pseudomonadota</taxon>
        <taxon>Gammaproteobacteria</taxon>
        <taxon>Pseudomonadales</taxon>
        <taxon>Pseudomonadaceae</taxon>
        <taxon>Pseudomonas</taxon>
    </lineage>
</organism>
<gene>
    <name evidence="4" type="ORF">KSS94_12905</name>
</gene>
<evidence type="ECO:0000256" key="2">
    <source>
        <dbReference type="ARBA" id="ARBA00023315"/>
    </source>
</evidence>
<feature type="domain" description="N-acetyltransferase" evidence="3">
    <location>
        <begin position="1"/>
        <end position="155"/>
    </location>
</feature>
<keyword evidence="5" id="KW-1185">Reference proteome</keyword>
<name>A0ABX8ND05_9PSED</name>
<dbReference type="PANTHER" id="PTHR43800">
    <property type="entry name" value="PEPTIDYL-LYSINE N-ACETYLTRANSFERASE YJAB"/>
    <property type="match status" value="1"/>
</dbReference>